<comment type="subcellular location">
    <subcellularLocation>
        <location evidence="1">Secreted</location>
    </subcellularLocation>
</comment>
<accession>A0A934SFS2</accession>
<keyword evidence="2" id="KW-0964">Secreted</keyword>
<dbReference type="GO" id="GO:0005576">
    <property type="term" value="C:extracellular region"/>
    <property type="evidence" value="ECO:0007669"/>
    <property type="project" value="UniProtKB-SubCell"/>
</dbReference>
<dbReference type="PRINTS" id="PR00313">
    <property type="entry name" value="CABNDNGRPT"/>
</dbReference>
<comment type="caution">
    <text evidence="3">The sequence shown here is derived from an EMBL/GenBank/DDBJ whole genome shotgun (WGS) entry which is preliminary data.</text>
</comment>
<dbReference type="Proteomes" id="UP000640485">
    <property type="component" value="Unassembled WGS sequence"/>
</dbReference>
<evidence type="ECO:0000313" key="4">
    <source>
        <dbReference type="Proteomes" id="UP000640485"/>
    </source>
</evidence>
<dbReference type="InterPro" id="IPR050557">
    <property type="entry name" value="RTX_toxin/Mannuronan_C5-epim"/>
</dbReference>
<dbReference type="EMBL" id="JAEPRQ010000001">
    <property type="protein sequence ID" value="MBK4214384.1"/>
    <property type="molecule type" value="Genomic_DNA"/>
</dbReference>
<dbReference type="Gene3D" id="2.150.10.10">
    <property type="entry name" value="Serralysin-like metalloprotease, C-terminal"/>
    <property type="match status" value="3"/>
</dbReference>
<evidence type="ECO:0000313" key="3">
    <source>
        <dbReference type="EMBL" id="MBK4214384.1"/>
    </source>
</evidence>
<protein>
    <submittedName>
        <fullName evidence="3">Calcium-binding protein</fullName>
    </submittedName>
</protein>
<evidence type="ECO:0000256" key="2">
    <source>
        <dbReference type="ARBA" id="ARBA00022525"/>
    </source>
</evidence>
<dbReference type="Pfam" id="PF00353">
    <property type="entry name" value="HemolysinCabind"/>
    <property type="match status" value="5"/>
</dbReference>
<organism evidence="3 4">
    <name type="scientific">Paracoccus caeni</name>
    <dbReference type="NCBI Taxonomy" id="657651"/>
    <lineage>
        <taxon>Bacteria</taxon>
        <taxon>Pseudomonadati</taxon>
        <taxon>Pseudomonadota</taxon>
        <taxon>Alphaproteobacteria</taxon>
        <taxon>Rhodobacterales</taxon>
        <taxon>Paracoccaceae</taxon>
        <taxon>Paracoccus</taxon>
    </lineage>
</organism>
<dbReference type="GO" id="GO:0005509">
    <property type="term" value="F:calcium ion binding"/>
    <property type="evidence" value="ECO:0007669"/>
    <property type="project" value="InterPro"/>
</dbReference>
<reference evidence="3" key="1">
    <citation type="submission" date="2021-01" db="EMBL/GenBank/DDBJ databases">
        <title>Paracoccus amoyensis sp. nov., isolated from the surface seawater along the coast of Xiamen Island, China.</title>
        <authorList>
            <person name="Lyu L."/>
        </authorList>
    </citation>
    <scope>NUCLEOTIDE SEQUENCE</scope>
    <source>
        <strain evidence="3">MJ17</strain>
    </source>
</reference>
<name>A0A934SFS2_9RHOB</name>
<dbReference type="InterPro" id="IPR001343">
    <property type="entry name" value="Hemolysn_Ca-bd"/>
</dbReference>
<dbReference type="PANTHER" id="PTHR38340:SF1">
    <property type="entry name" value="S-LAYER PROTEIN"/>
    <property type="match status" value="1"/>
</dbReference>
<dbReference type="AlphaFoldDB" id="A0A934SFS2"/>
<proteinExistence type="predicted"/>
<dbReference type="InterPro" id="IPR018511">
    <property type="entry name" value="Hemolysin-typ_Ca-bd_CS"/>
</dbReference>
<dbReference type="RefSeq" id="WP_200682976.1">
    <property type="nucleotide sequence ID" value="NZ_JAEPRQ010000001.1"/>
</dbReference>
<gene>
    <name evidence="3" type="ORF">JJJ17_00445</name>
</gene>
<dbReference type="PANTHER" id="PTHR38340">
    <property type="entry name" value="S-LAYER PROTEIN"/>
    <property type="match status" value="1"/>
</dbReference>
<sequence>MQVIARNGIWSLTSSFGLTLREGSVPYRANAEGMMHGLRLLKNGEVDTSATIYLVPTGTANTVSLPDFWGDWIGEPNNRGNDWSLRGFWGEAGFALNNDDFAEGDETFQLLIYKDRANPVFGDAPFMRVTITIQDDDINGTAGHDTLQGTKFDDYLRGYAGNDLLRGGAGNDYLMGQNGNDTLFGDLGNDTLDGGAGDDLMNGGRGDDTYIVNSIRDRIEEGTNGGRDLVKSSVTYALAANVEDLALTGSGNINATGNGAANKLTGNAGDNTLDGRQGADTMIGGKGNDTYIVDHIGDVVRENANQGNDLVRASVSYALSGNVEKLTLTGTANLNATGNAAANVLTGNAGNNILDGRQGADTMIGGKGNDTYIVDSARDIVRESANQGTDHVKASVDHQLSANVENLTLTGRAAIGKGNELANSLSGNAANNQLFGNAGNDTLSGGAGNDVLDGGLGRDLLIGGAGADTFVFRSIADSAVARAQSDVIQDFNFRHNDQISLQPIDANTRVGGNQAFTFIEDDAFSNKAGQLRYEKLASQTLIQGDVNGDGKADFSILLTGRFDMEATDFIL</sequence>
<evidence type="ECO:0000256" key="1">
    <source>
        <dbReference type="ARBA" id="ARBA00004613"/>
    </source>
</evidence>
<dbReference type="InterPro" id="IPR011049">
    <property type="entry name" value="Serralysin-like_metalloprot_C"/>
</dbReference>
<dbReference type="PROSITE" id="PS00330">
    <property type="entry name" value="HEMOLYSIN_CALCIUM"/>
    <property type="match status" value="3"/>
</dbReference>
<dbReference type="SUPFAM" id="SSF51120">
    <property type="entry name" value="beta-Roll"/>
    <property type="match status" value="3"/>
</dbReference>
<keyword evidence="4" id="KW-1185">Reference proteome</keyword>